<dbReference type="InterPro" id="IPR029058">
    <property type="entry name" value="AB_hydrolase_fold"/>
</dbReference>
<organism evidence="2 3">
    <name type="scientific">Siccirubricoccus soli</name>
    <dbReference type="NCBI Taxonomy" id="2899147"/>
    <lineage>
        <taxon>Bacteria</taxon>
        <taxon>Pseudomonadati</taxon>
        <taxon>Pseudomonadota</taxon>
        <taxon>Alphaproteobacteria</taxon>
        <taxon>Acetobacterales</taxon>
        <taxon>Roseomonadaceae</taxon>
        <taxon>Siccirubricoccus</taxon>
    </lineage>
</organism>
<dbReference type="InterPro" id="IPR052897">
    <property type="entry name" value="Sec-Metab_Biosynth_Hydrolase"/>
</dbReference>
<reference evidence="2 3" key="1">
    <citation type="submission" date="2021-12" db="EMBL/GenBank/DDBJ databases">
        <title>Siccirubricoccus leaddurans sp. nov., a high concentration Zn2+ tolerance bacterium.</title>
        <authorList>
            <person name="Cao Y."/>
        </authorList>
    </citation>
    <scope>NUCLEOTIDE SEQUENCE [LARGE SCALE GENOMIC DNA]</scope>
    <source>
        <strain evidence="2 3">KC 17139</strain>
    </source>
</reference>
<dbReference type="Pfam" id="PF12697">
    <property type="entry name" value="Abhydrolase_6"/>
    <property type="match status" value="1"/>
</dbReference>
<proteinExistence type="predicted"/>
<keyword evidence="3" id="KW-1185">Reference proteome</keyword>
<dbReference type="EMBL" id="JAFIRR010000170">
    <property type="protein sequence ID" value="MCO6419084.1"/>
    <property type="molecule type" value="Genomic_DNA"/>
</dbReference>
<protein>
    <submittedName>
        <fullName evidence="2">Alpha/beta hydrolase</fullName>
    </submittedName>
</protein>
<keyword evidence="2" id="KW-0378">Hydrolase</keyword>
<dbReference type="Proteomes" id="UP001523392">
    <property type="component" value="Unassembled WGS sequence"/>
</dbReference>
<evidence type="ECO:0000259" key="1">
    <source>
        <dbReference type="Pfam" id="PF12697"/>
    </source>
</evidence>
<dbReference type="Gene3D" id="3.40.50.1820">
    <property type="entry name" value="alpha/beta hydrolase"/>
    <property type="match status" value="1"/>
</dbReference>
<dbReference type="InterPro" id="IPR000073">
    <property type="entry name" value="AB_hydrolase_1"/>
</dbReference>
<dbReference type="SUPFAM" id="SSF53474">
    <property type="entry name" value="alpha/beta-Hydrolases"/>
    <property type="match status" value="1"/>
</dbReference>
<comment type="caution">
    <text evidence="2">The sequence shown here is derived from an EMBL/GenBank/DDBJ whole genome shotgun (WGS) entry which is preliminary data.</text>
</comment>
<feature type="domain" description="AB hydrolase-1" evidence="1">
    <location>
        <begin position="4"/>
        <end position="224"/>
    </location>
</feature>
<dbReference type="PANTHER" id="PTHR37017:SF11">
    <property type="entry name" value="ESTERASE_LIPASE_THIOESTERASE DOMAIN-CONTAINING PROTEIN"/>
    <property type="match status" value="1"/>
</dbReference>
<dbReference type="RefSeq" id="WP_252955708.1">
    <property type="nucleotide sequence ID" value="NZ_JAFIRR010000170.1"/>
</dbReference>
<sequence>MANILLIHGAYQGGWIWKRVAAPLRAGGHLVLAPSLDGCAERQAQLRPGITTESQAEELAALLFHEDLTEVVLVGTSCGGMVLCRLAELARERVGRLVFLDALALRDGERLPDIVQRRNFQRTELATGPTPEDAAGRLFADLDPATRAWTLARCTLHPVAPMEAPVRLERFWDLPWKASVIWCRQSANPPVAHQRRAADSLGAAWHELDTGHYPMLTEPEAVARLIESG</sequence>
<name>A0ABT1DD24_9PROT</name>
<gene>
    <name evidence="2" type="ORF">JYK14_23410</name>
</gene>
<evidence type="ECO:0000313" key="3">
    <source>
        <dbReference type="Proteomes" id="UP001523392"/>
    </source>
</evidence>
<evidence type="ECO:0000313" key="2">
    <source>
        <dbReference type="EMBL" id="MCO6419084.1"/>
    </source>
</evidence>
<dbReference type="GO" id="GO:0016787">
    <property type="term" value="F:hydrolase activity"/>
    <property type="evidence" value="ECO:0007669"/>
    <property type="project" value="UniProtKB-KW"/>
</dbReference>
<dbReference type="PANTHER" id="PTHR37017">
    <property type="entry name" value="AB HYDROLASE-1 DOMAIN-CONTAINING PROTEIN-RELATED"/>
    <property type="match status" value="1"/>
</dbReference>
<accession>A0ABT1DD24</accession>